<sequence>MDNSVSPNPGAVDGDAAAAVTNTATAAAAVSMADAAAAPTVADPALASVVRPDVASALYRASHPVDHPAFDQFVATIAALRAPDGCPWDREQTYESIAHNMIEEAYEAVDAIEARDVAHLREELGDVLLQVVLHSQIAADAGEFDIDDVCADVNAKMVRRHPHVFGETSAESASEVLDLWDKVKLAERNATGAAEAAGGAGDTGDANGADGAGAADGSGGEAAPPRRAGLLDGVPTSFPALMQAQKVSRKAAAAGFEWDTLDEVWEKVREEIGELQEAYAAAPKAANGKVDASAALASASGARATAEVGERDGSASAPTDSGLVDDSGFGSAASVALTSAPAFGPAAASGSAAAAVAAVELEFGDVLFSLVNVARRMGVDAESALRATCAKFRSRWAAMEAAAAAQGRRIEDLSADEQESLWEAAKQSCQDAFVRR</sequence>
<dbReference type="AlphaFoldDB" id="A0A9D2VLY6"/>
<protein>
    <submittedName>
        <fullName evidence="3">Nucleoside triphosphate pyrophosphohydrolase</fullName>
        <ecNumber evidence="3">3.6.1.9</ecNumber>
    </submittedName>
</protein>
<dbReference type="GO" id="GO:0046081">
    <property type="term" value="P:dUTP catabolic process"/>
    <property type="evidence" value="ECO:0007669"/>
    <property type="project" value="TreeGrafter"/>
</dbReference>
<dbReference type="InterPro" id="IPR011551">
    <property type="entry name" value="NTP_PyrPHydrolase_MazG"/>
</dbReference>
<evidence type="ECO:0000313" key="3">
    <source>
        <dbReference type="EMBL" id="HJH43836.1"/>
    </source>
</evidence>
<keyword evidence="3" id="KW-0378">Hydrolase</keyword>
<dbReference type="GO" id="GO:0046047">
    <property type="term" value="P:TTP catabolic process"/>
    <property type="evidence" value="ECO:0007669"/>
    <property type="project" value="TreeGrafter"/>
</dbReference>
<dbReference type="Proteomes" id="UP000789325">
    <property type="component" value="Unassembled WGS sequence"/>
</dbReference>
<dbReference type="InterPro" id="IPR004518">
    <property type="entry name" value="MazG-like_dom"/>
</dbReference>
<dbReference type="PANTHER" id="PTHR30522:SF0">
    <property type="entry name" value="NUCLEOSIDE TRIPHOSPHATE PYROPHOSPHOHYDROLASE"/>
    <property type="match status" value="1"/>
</dbReference>
<evidence type="ECO:0000256" key="1">
    <source>
        <dbReference type="SAM" id="MobiDB-lite"/>
    </source>
</evidence>
<evidence type="ECO:0000259" key="2">
    <source>
        <dbReference type="Pfam" id="PF03819"/>
    </source>
</evidence>
<dbReference type="SUPFAM" id="SSF101386">
    <property type="entry name" value="all-alpha NTP pyrophosphatases"/>
    <property type="match status" value="3"/>
</dbReference>
<dbReference type="GO" id="GO:0046061">
    <property type="term" value="P:dATP catabolic process"/>
    <property type="evidence" value="ECO:0007669"/>
    <property type="project" value="TreeGrafter"/>
</dbReference>
<dbReference type="NCBIfam" id="NF007113">
    <property type="entry name" value="PRK09562.1"/>
    <property type="match status" value="1"/>
</dbReference>
<feature type="region of interest" description="Disordered" evidence="1">
    <location>
        <begin position="193"/>
        <end position="231"/>
    </location>
</feature>
<dbReference type="InterPro" id="IPR048015">
    <property type="entry name" value="NTP-PPase_MazG-like_N"/>
</dbReference>
<dbReference type="GO" id="GO:0046076">
    <property type="term" value="P:dTTP catabolic process"/>
    <property type="evidence" value="ECO:0007669"/>
    <property type="project" value="TreeGrafter"/>
</dbReference>
<dbReference type="CDD" id="cd11528">
    <property type="entry name" value="NTP-PPase_MazG_Nterm"/>
    <property type="match status" value="1"/>
</dbReference>
<dbReference type="NCBIfam" id="TIGR00444">
    <property type="entry name" value="mazG"/>
    <property type="match status" value="1"/>
</dbReference>
<feature type="compositionally biased region" description="Low complexity" evidence="1">
    <location>
        <begin position="193"/>
        <end position="209"/>
    </location>
</feature>
<dbReference type="PANTHER" id="PTHR30522">
    <property type="entry name" value="NUCLEOSIDE TRIPHOSPHATE PYROPHOSPHOHYDROLASE"/>
    <property type="match status" value="1"/>
</dbReference>
<proteinExistence type="predicted"/>
<feature type="compositionally biased region" description="Gly residues" evidence="1">
    <location>
        <begin position="210"/>
        <end position="220"/>
    </location>
</feature>
<accession>A0A9D2VLY6</accession>
<evidence type="ECO:0000313" key="4">
    <source>
        <dbReference type="Proteomes" id="UP000789325"/>
    </source>
</evidence>
<dbReference type="Pfam" id="PF03819">
    <property type="entry name" value="MazG"/>
    <property type="match status" value="1"/>
</dbReference>
<dbReference type="FunFam" id="1.10.287.1080:FF:000001">
    <property type="entry name" value="Nucleoside triphosphate pyrophosphohydrolase"/>
    <property type="match status" value="1"/>
</dbReference>
<dbReference type="Gene3D" id="1.10.287.1080">
    <property type="entry name" value="MazG-like"/>
    <property type="match status" value="2"/>
</dbReference>
<dbReference type="GO" id="GO:0047429">
    <property type="term" value="F:nucleoside triphosphate diphosphatase activity"/>
    <property type="evidence" value="ECO:0007669"/>
    <property type="project" value="UniProtKB-EC"/>
</dbReference>
<dbReference type="InterPro" id="IPR048011">
    <property type="entry name" value="NTP-PPase_MazG-like_C"/>
</dbReference>
<reference evidence="3" key="1">
    <citation type="journal article" date="2021" name="PeerJ">
        <title>Extensive microbial diversity within the chicken gut microbiome revealed by metagenomics and culture.</title>
        <authorList>
            <person name="Gilroy R."/>
            <person name="Ravi A."/>
            <person name="Getino M."/>
            <person name="Pursley I."/>
            <person name="Horton D.L."/>
            <person name="Alikhan N.F."/>
            <person name="Baker D."/>
            <person name="Gharbi K."/>
            <person name="Hall N."/>
            <person name="Watson M."/>
            <person name="Adriaenssens E.M."/>
            <person name="Foster-Nyarko E."/>
            <person name="Jarju S."/>
            <person name="Secka A."/>
            <person name="Antonio M."/>
            <person name="Oren A."/>
            <person name="Chaudhuri R.R."/>
            <person name="La Ragione R."/>
            <person name="Hildebrand F."/>
            <person name="Pallen M.J."/>
        </authorList>
    </citation>
    <scope>NUCLEOTIDE SEQUENCE</scope>
    <source>
        <strain evidence="3">USAMLcec12-2067</strain>
    </source>
</reference>
<feature type="domain" description="NTP pyrophosphohydrolase MazG-like" evidence="2">
    <location>
        <begin position="92"/>
        <end position="165"/>
    </location>
</feature>
<dbReference type="GO" id="GO:0046052">
    <property type="term" value="P:UTP catabolic process"/>
    <property type="evidence" value="ECO:0007669"/>
    <property type="project" value="TreeGrafter"/>
</dbReference>
<dbReference type="CDD" id="cd11529">
    <property type="entry name" value="NTP-PPase_MazG_Cterm"/>
    <property type="match status" value="1"/>
</dbReference>
<dbReference type="GO" id="GO:0006950">
    <property type="term" value="P:response to stress"/>
    <property type="evidence" value="ECO:0007669"/>
    <property type="project" value="UniProtKB-ARBA"/>
</dbReference>
<gene>
    <name evidence="3" type="primary">mazG</name>
    <name evidence="3" type="ORF">K8V16_08555</name>
</gene>
<reference evidence="3" key="2">
    <citation type="submission" date="2021-09" db="EMBL/GenBank/DDBJ databases">
        <authorList>
            <person name="Gilroy R."/>
        </authorList>
    </citation>
    <scope>NUCLEOTIDE SEQUENCE</scope>
    <source>
        <strain evidence="3">USAMLcec12-2067</strain>
    </source>
</reference>
<dbReference type="GO" id="GO:0006203">
    <property type="term" value="P:dGTP catabolic process"/>
    <property type="evidence" value="ECO:0007669"/>
    <property type="project" value="TreeGrafter"/>
</dbReference>
<dbReference type="EMBL" id="DYZL01000182">
    <property type="protein sequence ID" value="HJH43836.1"/>
    <property type="molecule type" value="Genomic_DNA"/>
</dbReference>
<dbReference type="EC" id="3.6.1.9" evidence="3"/>
<name>A0A9D2VLY6_9ACTN</name>
<dbReference type="RefSeq" id="WP_273532897.1">
    <property type="nucleotide sequence ID" value="NZ_DBEYRC010000154.1"/>
</dbReference>
<comment type="caution">
    <text evidence="3">The sequence shown here is derived from an EMBL/GenBank/DDBJ whole genome shotgun (WGS) entry which is preliminary data.</text>
</comment>
<organism evidence="3 4">
    <name type="scientific">Rubneribacter badeniensis</name>
    <dbReference type="NCBI Taxonomy" id="2070688"/>
    <lineage>
        <taxon>Bacteria</taxon>
        <taxon>Bacillati</taxon>
        <taxon>Actinomycetota</taxon>
        <taxon>Coriobacteriia</taxon>
        <taxon>Eggerthellales</taxon>
        <taxon>Eggerthellaceae</taxon>
        <taxon>Rubneribacter</taxon>
    </lineage>
</organism>